<dbReference type="Proteomes" id="UP000199225">
    <property type="component" value="Unassembled WGS sequence"/>
</dbReference>
<reference evidence="3" key="1">
    <citation type="submission" date="2016-10" db="EMBL/GenBank/DDBJ databases">
        <authorList>
            <person name="Varghese N."/>
            <person name="Submissions S."/>
        </authorList>
    </citation>
    <scope>NUCLEOTIDE SEQUENCE [LARGE SCALE GENOMIC DNA]</scope>
    <source>
        <strain evidence="3">DSM 4771</strain>
    </source>
</reference>
<sequence length="65" mass="7525">MSKDLAARVKNELFRRDMRQKDLAEMLNVSSAYVSDIIHGRRSGEKAQKHIKQICKILDINKKVV</sequence>
<dbReference type="PROSITE" id="PS50943">
    <property type="entry name" value="HTH_CROC1"/>
    <property type="match status" value="1"/>
</dbReference>
<feature type="domain" description="HTH cro/C1-type" evidence="1">
    <location>
        <begin position="15"/>
        <end position="65"/>
    </location>
</feature>
<accession>A0A1G8WFA9</accession>
<dbReference type="InterPro" id="IPR010982">
    <property type="entry name" value="Lambda_DNA-bd_dom_sf"/>
</dbReference>
<dbReference type="GO" id="GO:0003677">
    <property type="term" value="F:DNA binding"/>
    <property type="evidence" value="ECO:0007669"/>
    <property type="project" value="InterPro"/>
</dbReference>
<gene>
    <name evidence="2" type="ORF">SAMN04490247_3173</name>
</gene>
<evidence type="ECO:0000313" key="2">
    <source>
        <dbReference type="EMBL" id="SDJ76964.1"/>
    </source>
</evidence>
<dbReference type="CDD" id="cd00093">
    <property type="entry name" value="HTH_XRE"/>
    <property type="match status" value="1"/>
</dbReference>
<dbReference type="RefSeq" id="WP_093194815.1">
    <property type="nucleotide sequence ID" value="NZ_FNEV01000015.1"/>
</dbReference>
<name>A0A1G8WFA9_9BACI</name>
<keyword evidence="3" id="KW-1185">Reference proteome</keyword>
<evidence type="ECO:0000259" key="1">
    <source>
        <dbReference type="PROSITE" id="PS50943"/>
    </source>
</evidence>
<dbReference type="Gene3D" id="1.10.260.40">
    <property type="entry name" value="lambda repressor-like DNA-binding domains"/>
    <property type="match status" value="1"/>
</dbReference>
<dbReference type="EMBL" id="FNEV01000015">
    <property type="protein sequence ID" value="SDJ76964.1"/>
    <property type="molecule type" value="Genomic_DNA"/>
</dbReference>
<proteinExistence type="predicted"/>
<dbReference type="SUPFAM" id="SSF47413">
    <property type="entry name" value="lambda repressor-like DNA-binding domains"/>
    <property type="match status" value="1"/>
</dbReference>
<evidence type="ECO:0000313" key="3">
    <source>
        <dbReference type="Proteomes" id="UP000199225"/>
    </source>
</evidence>
<dbReference type="InterPro" id="IPR001387">
    <property type="entry name" value="Cro/C1-type_HTH"/>
</dbReference>
<organism evidence="2 3">
    <name type="scientific">Salimicrobium halophilum</name>
    <dbReference type="NCBI Taxonomy" id="86666"/>
    <lineage>
        <taxon>Bacteria</taxon>
        <taxon>Bacillati</taxon>
        <taxon>Bacillota</taxon>
        <taxon>Bacilli</taxon>
        <taxon>Bacillales</taxon>
        <taxon>Bacillaceae</taxon>
        <taxon>Salimicrobium</taxon>
    </lineage>
</organism>
<protein>
    <submittedName>
        <fullName evidence="2">Helix-turn-helix domain-containing protein</fullName>
    </submittedName>
</protein>
<dbReference type="OrthoDB" id="2629500at2"/>
<dbReference type="STRING" id="86666.SAMN04490247_3173"/>
<dbReference type="SMART" id="SM00530">
    <property type="entry name" value="HTH_XRE"/>
    <property type="match status" value="1"/>
</dbReference>
<dbReference type="AlphaFoldDB" id="A0A1G8WFA9"/>
<dbReference type="Pfam" id="PF01381">
    <property type="entry name" value="HTH_3"/>
    <property type="match status" value="1"/>
</dbReference>